<sequence length="117" mass="12230">MSGSSSSPPVLGNAHLAGAQPRDTELGSVVRVYRPDGETGRLNSVPAEPGMALQHGDILSANAFTTGVDVHFGSNTQTLLGRGLLAHELTHTVQQGQGSAPPNFEPVNNAYLQDSRE</sequence>
<keyword evidence="4" id="KW-1185">Reference proteome</keyword>
<feature type="region of interest" description="Disordered" evidence="1">
    <location>
        <begin position="1"/>
        <end position="26"/>
    </location>
</feature>
<evidence type="ECO:0000259" key="2">
    <source>
        <dbReference type="Pfam" id="PF13699"/>
    </source>
</evidence>
<dbReference type="Pfam" id="PF13699">
    <property type="entry name" value="eCIS_core"/>
    <property type="match status" value="1"/>
</dbReference>
<name>A0ABN6NV47_9PROT</name>
<evidence type="ECO:0000313" key="3">
    <source>
        <dbReference type="EMBL" id="BDG70318.1"/>
    </source>
</evidence>
<organism evidence="3 4">
    <name type="scientific">Roseomonas fluvialis</name>
    <dbReference type="NCBI Taxonomy" id="1750527"/>
    <lineage>
        <taxon>Bacteria</taxon>
        <taxon>Pseudomonadati</taxon>
        <taxon>Pseudomonadota</taxon>
        <taxon>Alphaproteobacteria</taxon>
        <taxon>Acetobacterales</taxon>
        <taxon>Roseomonadaceae</taxon>
        <taxon>Roseomonas</taxon>
    </lineage>
</organism>
<feature type="domain" description="eCIS core" evidence="2">
    <location>
        <begin position="58"/>
        <end position="98"/>
    </location>
</feature>
<dbReference type="RefSeq" id="WP_244457658.1">
    <property type="nucleotide sequence ID" value="NZ_AP025637.1"/>
</dbReference>
<dbReference type="InterPro" id="IPR025295">
    <property type="entry name" value="eCIS_core_dom"/>
</dbReference>
<accession>A0ABN6NV47</accession>
<reference evidence="3 4" key="1">
    <citation type="journal article" date="2016" name="Microbes Environ.">
        <title>Phylogenetically diverse aerobic anoxygenic phototrophic bacteria isolated from epilithic biofilms in Tama river, Japan.</title>
        <authorList>
            <person name="Hirose S."/>
            <person name="Matsuura K."/>
            <person name="Haruta S."/>
        </authorList>
    </citation>
    <scope>NUCLEOTIDE SEQUENCE [LARGE SCALE GENOMIC DNA]</scope>
    <source>
        <strain evidence="3 4">S08</strain>
    </source>
</reference>
<evidence type="ECO:0000313" key="4">
    <source>
        <dbReference type="Proteomes" id="UP000831327"/>
    </source>
</evidence>
<protein>
    <recommendedName>
        <fullName evidence="2">eCIS core domain-containing protein</fullName>
    </recommendedName>
</protein>
<gene>
    <name evidence="3" type="ORF">Rmf_02470</name>
</gene>
<dbReference type="EMBL" id="AP025637">
    <property type="protein sequence ID" value="BDG70318.1"/>
    <property type="molecule type" value="Genomic_DNA"/>
</dbReference>
<evidence type="ECO:0000256" key="1">
    <source>
        <dbReference type="SAM" id="MobiDB-lite"/>
    </source>
</evidence>
<proteinExistence type="predicted"/>
<feature type="region of interest" description="Disordered" evidence="1">
    <location>
        <begin position="93"/>
        <end position="117"/>
    </location>
</feature>
<dbReference type="Proteomes" id="UP000831327">
    <property type="component" value="Chromosome"/>
</dbReference>